<dbReference type="AlphaFoldDB" id="A0AAD7RLI9"/>
<dbReference type="EMBL" id="JAINUG010000232">
    <property type="protein sequence ID" value="KAJ8386255.1"/>
    <property type="molecule type" value="Genomic_DNA"/>
</dbReference>
<comment type="caution">
    <text evidence="2">The sequence shown here is derived from an EMBL/GenBank/DDBJ whole genome shotgun (WGS) entry which is preliminary data.</text>
</comment>
<keyword evidence="3" id="KW-1185">Reference proteome</keyword>
<feature type="compositionally biased region" description="Basic and acidic residues" evidence="1">
    <location>
        <begin position="218"/>
        <end position="227"/>
    </location>
</feature>
<reference evidence="2" key="1">
    <citation type="journal article" date="2023" name="Science">
        <title>Genome structures resolve the early diversification of teleost fishes.</title>
        <authorList>
            <person name="Parey E."/>
            <person name="Louis A."/>
            <person name="Montfort J."/>
            <person name="Bouchez O."/>
            <person name="Roques C."/>
            <person name="Iampietro C."/>
            <person name="Lluch J."/>
            <person name="Castinel A."/>
            <person name="Donnadieu C."/>
            <person name="Desvignes T."/>
            <person name="Floi Bucao C."/>
            <person name="Jouanno E."/>
            <person name="Wen M."/>
            <person name="Mejri S."/>
            <person name="Dirks R."/>
            <person name="Jansen H."/>
            <person name="Henkel C."/>
            <person name="Chen W.J."/>
            <person name="Zahm M."/>
            <person name="Cabau C."/>
            <person name="Klopp C."/>
            <person name="Thompson A.W."/>
            <person name="Robinson-Rechavi M."/>
            <person name="Braasch I."/>
            <person name="Lecointre G."/>
            <person name="Bobe J."/>
            <person name="Postlethwait J.H."/>
            <person name="Berthelot C."/>
            <person name="Roest Crollius H."/>
            <person name="Guiguen Y."/>
        </authorList>
    </citation>
    <scope>NUCLEOTIDE SEQUENCE</scope>
    <source>
        <strain evidence="2">NC1722</strain>
    </source>
</reference>
<gene>
    <name evidence="2" type="ORF">AAFF_G00175750</name>
</gene>
<dbReference type="Proteomes" id="UP001221898">
    <property type="component" value="Unassembled WGS sequence"/>
</dbReference>
<evidence type="ECO:0000256" key="1">
    <source>
        <dbReference type="SAM" id="MobiDB-lite"/>
    </source>
</evidence>
<evidence type="ECO:0000313" key="2">
    <source>
        <dbReference type="EMBL" id="KAJ8386255.1"/>
    </source>
</evidence>
<feature type="region of interest" description="Disordered" evidence="1">
    <location>
        <begin position="161"/>
        <end position="227"/>
    </location>
</feature>
<feature type="region of interest" description="Disordered" evidence="1">
    <location>
        <begin position="1"/>
        <end position="94"/>
    </location>
</feature>
<feature type="compositionally biased region" description="Basic and acidic residues" evidence="1">
    <location>
        <begin position="191"/>
        <end position="205"/>
    </location>
</feature>
<name>A0AAD7RLI9_9TELE</name>
<proteinExistence type="predicted"/>
<accession>A0AAD7RLI9</accession>
<feature type="compositionally biased region" description="Basic and acidic residues" evidence="1">
    <location>
        <begin position="68"/>
        <end position="77"/>
    </location>
</feature>
<protein>
    <submittedName>
        <fullName evidence="2">Uncharacterized protein</fullName>
    </submittedName>
</protein>
<sequence>MSGARRPISSRFEPVAPGDSFFARPPQLGTSARPPSFDPRAQNHNSPPPRISISHKPSQPLSPFGAEHLFKVRDGAQGRHGGGHAGGRGEPRVKVRRVSSACLTARRLCHNTVRADQERGAWRSLPRSRRQTGCVALARTPPVHPAPAGPRCTKRGALTQHLPKPLIGPKNRNVRRERSPSQHAVITVMRRTGEGRVKRVEEGWPKRSPQSHGSRKQSRPERRAERRWACHGGDAVLSASALSYNGS</sequence>
<evidence type="ECO:0000313" key="3">
    <source>
        <dbReference type="Proteomes" id="UP001221898"/>
    </source>
</evidence>
<organism evidence="2 3">
    <name type="scientific">Aldrovandia affinis</name>
    <dbReference type="NCBI Taxonomy" id="143900"/>
    <lineage>
        <taxon>Eukaryota</taxon>
        <taxon>Metazoa</taxon>
        <taxon>Chordata</taxon>
        <taxon>Craniata</taxon>
        <taxon>Vertebrata</taxon>
        <taxon>Euteleostomi</taxon>
        <taxon>Actinopterygii</taxon>
        <taxon>Neopterygii</taxon>
        <taxon>Teleostei</taxon>
        <taxon>Notacanthiformes</taxon>
        <taxon>Halosauridae</taxon>
        <taxon>Aldrovandia</taxon>
    </lineage>
</organism>